<feature type="transmembrane region" description="Helical" evidence="9">
    <location>
        <begin position="514"/>
        <end position="540"/>
    </location>
</feature>
<keyword evidence="11" id="KW-1185">Reference proteome</keyword>
<dbReference type="GO" id="GO:0015347">
    <property type="term" value="F:sodium-independent organic anion transmembrane transporter activity"/>
    <property type="evidence" value="ECO:0007669"/>
    <property type="project" value="TreeGrafter"/>
</dbReference>
<dbReference type="CDD" id="cd17336">
    <property type="entry name" value="MFS_SLCO_OATP"/>
    <property type="match status" value="1"/>
</dbReference>
<dbReference type="AlphaFoldDB" id="A0A979FHV3"/>
<sequence length="663" mass="72372">MEASVLSASNAMLDALPPSPAEGAEDDQEAEGRSKKEIKIAIAGIVLAGNDVSQVLLSVVITYYGNHGNRPRWMGLGVIGSGISSILAASPQLIYGSGGEALATALLSSVQNSSTTDDTYLCPHKAEEKCGIEDDDSGQAYMGPAIILFLSQFFFGITVSSYFSIGLIYIDDNVKRTETSVYYGISMVGRVLGPVMGFFLGSKCLSYWIDPSLDPEISRRDPRWLGAWWLGFLILGTILVISGFFLMFFPEQLSSSLTAQIQRLEKAEIRKNPQKSEVLSVDHYLALTRQKKKHTKPSLKKLPMALKRLFSNKVYLGNCFDTICVLLALSGYWTFKPKYLETQFHKSASEANFYTGLASLIASMFGIILGGVVMKWKQPRARYVAAYSVFVTIVSASIMFSLAFVKCPDVNILGIDDVCSLDCECSTKFQPVCSQGLQTYYSACSAGCTSMSKNGSEVVYRDCTCIAEPLISIQTLDSNVPSSSLVYNNAPVSDSTASGSWATDGYCPNECSSLFTYIGLTIVSKLISATSRVGGTMVFLRSVHEEDKALALGVMTAVISLIAFIPGPIIMGAIVDSACMMWDTKCGQRGNCWLYDTDKFRILMHLVTGSLMLLSIIGDIVVFIYSKDIELYKEPEEIVEMFEAKGKKAPNLSIVKNDKKPNL</sequence>
<feature type="transmembrane region" description="Helical" evidence="9">
    <location>
        <begin position="229"/>
        <end position="249"/>
    </location>
</feature>
<feature type="transmembrane region" description="Helical" evidence="9">
    <location>
        <begin position="145"/>
        <end position="170"/>
    </location>
</feature>
<evidence type="ECO:0000256" key="3">
    <source>
        <dbReference type="ARBA" id="ARBA00022475"/>
    </source>
</evidence>
<evidence type="ECO:0000256" key="5">
    <source>
        <dbReference type="ARBA" id="ARBA00022989"/>
    </source>
</evidence>
<feature type="transmembrane region" description="Helical" evidence="9">
    <location>
        <begin position="384"/>
        <end position="405"/>
    </location>
</feature>
<dbReference type="PROSITE" id="PS51465">
    <property type="entry name" value="KAZAL_2"/>
    <property type="match status" value="1"/>
</dbReference>
<dbReference type="GO" id="GO:0016323">
    <property type="term" value="C:basolateral plasma membrane"/>
    <property type="evidence" value="ECO:0007669"/>
    <property type="project" value="TreeGrafter"/>
</dbReference>
<comment type="similarity">
    <text evidence="2">Belongs to the organo anion transporter (TC 2.A.60) family.</text>
</comment>
<comment type="subcellular location">
    <subcellularLocation>
        <location evidence="1">Cell membrane</location>
        <topology evidence="1">Multi-pass membrane protein</topology>
    </subcellularLocation>
</comment>
<feature type="domain" description="Kazal-like" evidence="10">
    <location>
        <begin position="413"/>
        <end position="467"/>
    </location>
</feature>
<dbReference type="Pfam" id="PF03137">
    <property type="entry name" value="OATP"/>
    <property type="match status" value="1"/>
</dbReference>
<dbReference type="InterPro" id="IPR004156">
    <property type="entry name" value="OATP"/>
</dbReference>
<evidence type="ECO:0000256" key="8">
    <source>
        <dbReference type="SAM" id="MobiDB-lite"/>
    </source>
</evidence>
<dbReference type="KEGG" id="hazt:108683227"/>
<dbReference type="GO" id="GO:0043252">
    <property type="term" value="P:sodium-independent organic anion transport"/>
    <property type="evidence" value="ECO:0007669"/>
    <property type="project" value="TreeGrafter"/>
</dbReference>
<gene>
    <name evidence="12" type="primary">LOC108683227</name>
</gene>
<feature type="region of interest" description="Disordered" evidence="8">
    <location>
        <begin position="13"/>
        <end position="32"/>
    </location>
</feature>
<dbReference type="SUPFAM" id="SSF100895">
    <property type="entry name" value="Kazal-type serine protease inhibitors"/>
    <property type="match status" value="1"/>
</dbReference>
<dbReference type="InterPro" id="IPR036259">
    <property type="entry name" value="MFS_trans_sf"/>
</dbReference>
<keyword evidence="7" id="KW-1015">Disulfide bond</keyword>
<organism evidence="11 12">
    <name type="scientific">Hyalella azteca</name>
    <name type="common">Amphipod</name>
    <dbReference type="NCBI Taxonomy" id="294128"/>
    <lineage>
        <taxon>Eukaryota</taxon>
        <taxon>Metazoa</taxon>
        <taxon>Ecdysozoa</taxon>
        <taxon>Arthropoda</taxon>
        <taxon>Crustacea</taxon>
        <taxon>Multicrustacea</taxon>
        <taxon>Malacostraca</taxon>
        <taxon>Eumalacostraca</taxon>
        <taxon>Peracarida</taxon>
        <taxon>Amphipoda</taxon>
        <taxon>Senticaudata</taxon>
        <taxon>Talitrida</taxon>
        <taxon>Talitroidea</taxon>
        <taxon>Hyalellidae</taxon>
        <taxon>Hyalella</taxon>
    </lineage>
</organism>
<evidence type="ECO:0000256" key="9">
    <source>
        <dbReference type="SAM" id="Phobius"/>
    </source>
</evidence>
<feature type="transmembrane region" description="Helical" evidence="9">
    <location>
        <begin position="191"/>
        <end position="209"/>
    </location>
</feature>
<evidence type="ECO:0000256" key="7">
    <source>
        <dbReference type="ARBA" id="ARBA00023157"/>
    </source>
</evidence>
<evidence type="ECO:0000256" key="4">
    <source>
        <dbReference type="ARBA" id="ARBA00022692"/>
    </source>
</evidence>
<dbReference type="OrthoDB" id="5062115at2759"/>
<reference evidence="12" key="1">
    <citation type="submission" date="2025-08" db="UniProtKB">
        <authorList>
            <consortium name="RefSeq"/>
        </authorList>
    </citation>
    <scope>IDENTIFICATION</scope>
    <source>
        <tissue evidence="12">Whole organism</tissue>
    </source>
</reference>
<evidence type="ECO:0000313" key="12">
    <source>
        <dbReference type="RefSeq" id="XP_047736307.1"/>
    </source>
</evidence>
<dbReference type="OMA" id="VCSPANE"/>
<dbReference type="PANTHER" id="PTHR11388">
    <property type="entry name" value="ORGANIC ANION TRANSPORTER"/>
    <property type="match status" value="1"/>
</dbReference>
<dbReference type="InterPro" id="IPR036058">
    <property type="entry name" value="Kazal_dom_sf"/>
</dbReference>
<feature type="transmembrane region" description="Helical" evidence="9">
    <location>
        <begin position="314"/>
        <end position="333"/>
    </location>
</feature>
<feature type="transmembrane region" description="Helical" evidence="9">
    <location>
        <begin position="552"/>
        <end position="575"/>
    </location>
</feature>
<keyword evidence="6 9" id="KW-0472">Membrane</keyword>
<evidence type="ECO:0000259" key="10">
    <source>
        <dbReference type="PROSITE" id="PS51465"/>
    </source>
</evidence>
<keyword evidence="3" id="KW-1003">Cell membrane</keyword>
<dbReference type="RefSeq" id="XP_047736307.1">
    <property type="nucleotide sequence ID" value="XM_047880351.1"/>
</dbReference>
<evidence type="ECO:0000256" key="6">
    <source>
        <dbReference type="ARBA" id="ARBA00023136"/>
    </source>
</evidence>
<proteinExistence type="inferred from homology"/>
<dbReference type="PANTHER" id="PTHR11388:SF76">
    <property type="entry name" value="SOLUTE CARRIER ORGANIC ANION TRANSPORTER FAMILY MEMBER"/>
    <property type="match status" value="1"/>
</dbReference>
<dbReference type="SUPFAM" id="SSF103473">
    <property type="entry name" value="MFS general substrate transporter"/>
    <property type="match status" value="1"/>
</dbReference>
<keyword evidence="5 9" id="KW-1133">Transmembrane helix</keyword>
<evidence type="ECO:0000313" key="11">
    <source>
        <dbReference type="Proteomes" id="UP000694843"/>
    </source>
</evidence>
<dbReference type="Proteomes" id="UP000694843">
    <property type="component" value="Unplaced"/>
</dbReference>
<feature type="transmembrane region" description="Helical" evidence="9">
    <location>
        <begin position="602"/>
        <end position="625"/>
    </location>
</feature>
<accession>A0A979FHV3</accession>
<protein>
    <submittedName>
        <fullName evidence="12">Solute carrier organic anion transporter family member 74D</fullName>
    </submittedName>
</protein>
<dbReference type="InterPro" id="IPR002350">
    <property type="entry name" value="Kazal_dom"/>
</dbReference>
<evidence type="ECO:0000256" key="1">
    <source>
        <dbReference type="ARBA" id="ARBA00004651"/>
    </source>
</evidence>
<dbReference type="GeneID" id="108683227"/>
<name>A0A979FHV3_HYAAZ</name>
<evidence type="ECO:0000256" key="2">
    <source>
        <dbReference type="ARBA" id="ARBA00009657"/>
    </source>
</evidence>
<dbReference type="PROSITE" id="PS00282">
    <property type="entry name" value="KAZAL_1"/>
    <property type="match status" value="1"/>
</dbReference>
<feature type="transmembrane region" description="Helical" evidence="9">
    <location>
        <begin position="353"/>
        <end position="372"/>
    </location>
</feature>
<dbReference type="Gene3D" id="1.20.1250.20">
    <property type="entry name" value="MFS general substrate transporter like domains"/>
    <property type="match status" value="1"/>
</dbReference>
<keyword evidence="4 9" id="KW-0812">Transmembrane</keyword>